<dbReference type="SUPFAM" id="SSF53756">
    <property type="entry name" value="UDP-Glycosyltransferase/glycogen phosphorylase"/>
    <property type="match status" value="1"/>
</dbReference>
<sequence length="364" mass="41991">MSYSNNTEPLRVLMMPDYRIDNPYQTLLSNALGNLKIEVLFPSGYRRIFPIYRAIKSIQKINVVHIHWLNPYLKGKNLGTKLIYAIKFLIDIIFTKWTGVKVIWTIHNYISHDSKFPILEQWIQQNLFNLADGIIIHHSLALQENIQNYKFDKSKIYVIPHGHYSEFYGNSMPQIEARKALGIPLTGKVYLNLGMLRPYKGVERLLKVWLENPEFLQESHLLIAGKALDESYLQKLTQLAANTQRVIFHPDFVEDSRVHLFFSAADVVVLPFEKILTSGSLILAMSYNKPIIAPRTDGIAETLGKADWLLYEYQDPQGLWKSLKDSNQIDLEKLSEIVKQECAKLSWNDIGIKTSVIYSHSLRS</sequence>
<evidence type="ECO:0000259" key="3">
    <source>
        <dbReference type="Pfam" id="PF13439"/>
    </source>
</evidence>
<accession>K9ZIX8</accession>
<dbReference type="InterPro" id="IPR001296">
    <property type="entry name" value="Glyco_trans_1"/>
</dbReference>
<proteinExistence type="predicted"/>
<organism evidence="4 5">
    <name type="scientific">Anabaena cylindrica (strain ATCC 27899 / PCC 7122)</name>
    <dbReference type="NCBI Taxonomy" id="272123"/>
    <lineage>
        <taxon>Bacteria</taxon>
        <taxon>Bacillati</taxon>
        <taxon>Cyanobacteriota</taxon>
        <taxon>Cyanophyceae</taxon>
        <taxon>Nostocales</taxon>
        <taxon>Nostocaceae</taxon>
        <taxon>Anabaena</taxon>
    </lineage>
</organism>
<dbReference type="GO" id="GO:0009103">
    <property type="term" value="P:lipopolysaccharide biosynthetic process"/>
    <property type="evidence" value="ECO:0007669"/>
    <property type="project" value="TreeGrafter"/>
</dbReference>
<dbReference type="EMBL" id="CP003659">
    <property type="protein sequence ID" value="AFZ59166.1"/>
    <property type="molecule type" value="Genomic_DNA"/>
</dbReference>
<evidence type="ECO:0000313" key="5">
    <source>
        <dbReference type="Proteomes" id="UP000010474"/>
    </source>
</evidence>
<dbReference type="STRING" id="272123.Anacy_3785"/>
<dbReference type="GO" id="GO:0016757">
    <property type="term" value="F:glycosyltransferase activity"/>
    <property type="evidence" value="ECO:0007669"/>
    <property type="project" value="InterPro"/>
</dbReference>
<dbReference type="OrthoDB" id="9790710at2"/>
<dbReference type="PANTHER" id="PTHR46401:SF2">
    <property type="entry name" value="GLYCOSYLTRANSFERASE WBBK-RELATED"/>
    <property type="match status" value="1"/>
</dbReference>
<dbReference type="Pfam" id="PF13439">
    <property type="entry name" value="Glyco_transf_4"/>
    <property type="match status" value="1"/>
</dbReference>
<feature type="domain" description="Glycosyltransferase subfamily 4-like N-terminal" evidence="3">
    <location>
        <begin position="43"/>
        <end position="162"/>
    </location>
</feature>
<protein>
    <submittedName>
        <fullName evidence="4">Glycosyl transferase group 1</fullName>
    </submittedName>
</protein>
<dbReference type="HOGENOM" id="CLU_009583_6_0_3"/>
<evidence type="ECO:0000313" key="4">
    <source>
        <dbReference type="EMBL" id="AFZ59166.1"/>
    </source>
</evidence>
<dbReference type="Proteomes" id="UP000010474">
    <property type="component" value="Chromosome"/>
</dbReference>
<dbReference type="Gene3D" id="3.40.50.2000">
    <property type="entry name" value="Glycogen Phosphorylase B"/>
    <property type="match status" value="2"/>
</dbReference>
<dbReference type="Pfam" id="PF00534">
    <property type="entry name" value="Glycos_transf_1"/>
    <property type="match status" value="1"/>
</dbReference>
<feature type="domain" description="Glycosyl transferase family 1" evidence="2">
    <location>
        <begin position="176"/>
        <end position="321"/>
    </location>
</feature>
<dbReference type="AlphaFoldDB" id="K9ZIX8"/>
<evidence type="ECO:0000256" key="1">
    <source>
        <dbReference type="ARBA" id="ARBA00022679"/>
    </source>
</evidence>
<dbReference type="eggNOG" id="COG0438">
    <property type="taxonomic scope" value="Bacteria"/>
</dbReference>
<keyword evidence="1 4" id="KW-0808">Transferase</keyword>
<gene>
    <name evidence="4" type="ordered locus">Anacy_3785</name>
</gene>
<dbReference type="InterPro" id="IPR028098">
    <property type="entry name" value="Glyco_trans_4-like_N"/>
</dbReference>
<dbReference type="KEGG" id="acy:Anacy_3785"/>
<dbReference type="PATRIC" id="fig|272123.3.peg.4113"/>
<reference evidence="5" key="1">
    <citation type="journal article" date="2013" name="Proc. Natl. Acad. Sci. U.S.A.">
        <title>Improving the coverage of the cyanobacterial phylum using diversity-driven genome sequencing.</title>
        <authorList>
            <person name="Shih P.M."/>
            <person name="Wu D."/>
            <person name="Latifi A."/>
            <person name="Axen S.D."/>
            <person name="Fewer D.P."/>
            <person name="Talla E."/>
            <person name="Calteau A."/>
            <person name="Cai F."/>
            <person name="Tandeau de Marsac N."/>
            <person name="Rippka R."/>
            <person name="Herdman M."/>
            <person name="Sivonen K."/>
            <person name="Coursin T."/>
            <person name="Laurent T."/>
            <person name="Goodwin L."/>
            <person name="Nolan M."/>
            <person name="Davenport K.W."/>
            <person name="Han C.S."/>
            <person name="Rubin E.M."/>
            <person name="Eisen J.A."/>
            <person name="Woyke T."/>
            <person name="Gugger M."/>
            <person name="Kerfeld C.A."/>
        </authorList>
    </citation>
    <scope>NUCLEOTIDE SEQUENCE [LARGE SCALE GENOMIC DNA]</scope>
    <source>
        <strain evidence="5">ATCC 27899 / PCC 7122</strain>
    </source>
</reference>
<name>K9ZIX8_ANACC</name>
<dbReference type="PANTHER" id="PTHR46401">
    <property type="entry name" value="GLYCOSYLTRANSFERASE WBBK-RELATED"/>
    <property type="match status" value="1"/>
</dbReference>
<evidence type="ECO:0000259" key="2">
    <source>
        <dbReference type="Pfam" id="PF00534"/>
    </source>
</evidence>
<keyword evidence="5" id="KW-1185">Reference proteome</keyword>
<dbReference type="RefSeq" id="WP_015215787.1">
    <property type="nucleotide sequence ID" value="NC_019771.1"/>
</dbReference>